<keyword evidence="4" id="KW-1185">Reference proteome</keyword>
<dbReference type="InterPro" id="IPR052220">
    <property type="entry name" value="METTL25"/>
</dbReference>
<reference evidence="3 4" key="1">
    <citation type="journal article" date="2015" name="Genome Biol. Evol.">
        <title>Comparative Genomics of a Bacterivorous Green Alga Reveals Evolutionary Causalities and Consequences of Phago-Mixotrophic Mode of Nutrition.</title>
        <authorList>
            <person name="Burns J.A."/>
            <person name="Paasch A."/>
            <person name="Narechania A."/>
            <person name="Kim E."/>
        </authorList>
    </citation>
    <scope>NUCLEOTIDE SEQUENCE [LARGE SCALE GENOMIC DNA]</scope>
    <source>
        <strain evidence="3 4">PLY_AMNH</strain>
    </source>
</reference>
<feature type="domain" description="Methyltransferase" evidence="2">
    <location>
        <begin position="2"/>
        <end position="149"/>
    </location>
</feature>
<evidence type="ECO:0000313" key="4">
    <source>
        <dbReference type="Proteomes" id="UP001190700"/>
    </source>
</evidence>
<comment type="caution">
    <text evidence="3">The sequence shown here is derived from an EMBL/GenBank/DDBJ whole genome shotgun (WGS) entry which is preliminary data.</text>
</comment>
<proteinExistence type="predicted"/>
<protein>
    <recommendedName>
        <fullName evidence="2">Methyltransferase domain-containing protein</fullName>
    </recommendedName>
</protein>
<dbReference type="Proteomes" id="UP001190700">
    <property type="component" value="Unassembled WGS sequence"/>
</dbReference>
<dbReference type="PANTHER" id="PTHR12496:SF0">
    <property type="entry name" value="METHYLTRANSFERASE DOMAIN-CONTAINING PROTEIN"/>
    <property type="match status" value="1"/>
</dbReference>
<evidence type="ECO:0000313" key="3">
    <source>
        <dbReference type="EMBL" id="KAK3259365.1"/>
    </source>
</evidence>
<organism evidence="3 4">
    <name type="scientific">Cymbomonas tetramitiformis</name>
    <dbReference type="NCBI Taxonomy" id="36881"/>
    <lineage>
        <taxon>Eukaryota</taxon>
        <taxon>Viridiplantae</taxon>
        <taxon>Chlorophyta</taxon>
        <taxon>Pyramimonadophyceae</taxon>
        <taxon>Pyramimonadales</taxon>
        <taxon>Pyramimonadaceae</taxon>
        <taxon>Cymbomonas</taxon>
    </lineage>
</organism>
<dbReference type="AlphaFoldDB" id="A0AAE0FH38"/>
<dbReference type="PANTHER" id="PTHR12496">
    <property type="entry name" value="CGI-41 METHYLTRANSFERASE"/>
    <property type="match status" value="1"/>
</dbReference>
<sequence length="197" mass="20830">YGLPVVAVESSALHCECARRRAAWVTRDGTITREALSLQDPSQQQQQQQPSVLPRRSKEKQLPAWVKGPPPRTVNGMISADMSAATFVDTYGRTLERGGADSSGRGDAVLVGLHTCGDLACSMLRVFAAHTTGIGAVIDVGCCYNLVSEVEEGDTQSSDEGADFEGKPQSTVRGAKTPGHRQVAGEMRGACEDGVAV</sequence>
<feature type="region of interest" description="Disordered" evidence="1">
    <location>
        <begin position="154"/>
        <end position="197"/>
    </location>
</feature>
<gene>
    <name evidence="3" type="ORF">CYMTET_31632</name>
</gene>
<name>A0AAE0FH38_9CHLO</name>
<accession>A0AAE0FH38</accession>
<evidence type="ECO:0000256" key="1">
    <source>
        <dbReference type="SAM" id="MobiDB-lite"/>
    </source>
</evidence>
<feature type="non-terminal residue" evidence="3">
    <location>
        <position position="1"/>
    </location>
</feature>
<dbReference type="EMBL" id="LGRX02018814">
    <property type="protein sequence ID" value="KAK3259365.1"/>
    <property type="molecule type" value="Genomic_DNA"/>
</dbReference>
<feature type="compositionally biased region" description="Low complexity" evidence="1">
    <location>
        <begin position="36"/>
        <end position="54"/>
    </location>
</feature>
<evidence type="ECO:0000259" key="2">
    <source>
        <dbReference type="Pfam" id="PF13679"/>
    </source>
</evidence>
<feature type="region of interest" description="Disordered" evidence="1">
    <location>
        <begin position="35"/>
        <end position="72"/>
    </location>
</feature>
<dbReference type="Pfam" id="PF13679">
    <property type="entry name" value="Methyltransf_32"/>
    <property type="match status" value="1"/>
</dbReference>
<dbReference type="InterPro" id="IPR025714">
    <property type="entry name" value="Methyltranfer_dom"/>
</dbReference>